<evidence type="ECO:0000256" key="1">
    <source>
        <dbReference type="SAM" id="SignalP"/>
    </source>
</evidence>
<sequence length="197" mass="21574">MQFKNIFVLALPVAVLAAPFVAPTTDAAAVSSDLVAREPMPEYQLEVRDPQGEDLKQQLIAIVVSAAKDIVKDAATAIAAAAVKGANKVIQSVKNWTPAREAFTQATAKEMWDKNPDPKKYAAAICYNMDYSVSNPMGMAGLVKAELRSSFLHTDYDCFFMSGNNTMKLKGDGGYINLAFESDKRCTYNRDAKYIRC</sequence>
<name>A0A0C4DY44_MAGP6</name>
<dbReference type="Proteomes" id="UP000011715">
    <property type="component" value="Unassembled WGS sequence"/>
</dbReference>
<keyword evidence="5" id="KW-1185">Reference proteome</keyword>
<organism evidence="4 5">
    <name type="scientific">Magnaporthiopsis poae (strain ATCC 64411 / 73-15)</name>
    <name type="common">Kentucky bluegrass fungus</name>
    <name type="synonym">Magnaporthe poae</name>
    <dbReference type="NCBI Taxonomy" id="644358"/>
    <lineage>
        <taxon>Eukaryota</taxon>
        <taxon>Fungi</taxon>
        <taxon>Dikarya</taxon>
        <taxon>Ascomycota</taxon>
        <taxon>Pezizomycotina</taxon>
        <taxon>Sordariomycetes</taxon>
        <taxon>Sordariomycetidae</taxon>
        <taxon>Magnaporthales</taxon>
        <taxon>Magnaporthaceae</taxon>
        <taxon>Magnaporthiopsis</taxon>
    </lineage>
</organism>
<dbReference type="EMBL" id="GL876969">
    <property type="protein sequence ID" value="KLU85934.1"/>
    <property type="molecule type" value="Genomic_DNA"/>
</dbReference>
<evidence type="ECO:0000259" key="2">
    <source>
        <dbReference type="Pfam" id="PF25411"/>
    </source>
</evidence>
<accession>A0A0C4DY44</accession>
<dbReference type="OrthoDB" id="3478218at2759"/>
<reference evidence="4" key="5">
    <citation type="submission" date="2015-06" db="UniProtKB">
        <authorList>
            <consortium name="EnsemblFungi"/>
        </authorList>
    </citation>
    <scope>IDENTIFICATION</scope>
    <source>
        <strain evidence="4">ATCC 64411</strain>
    </source>
</reference>
<feature type="chain" id="PRO_5009385579" description="DUF7888 domain-containing protein" evidence="1">
    <location>
        <begin position="18"/>
        <end position="197"/>
    </location>
</feature>
<dbReference type="PANTHER" id="PTHR40845">
    <property type="match status" value="1"/>
</dbReference>
<dbReference type="OMA" id="DAKYIRC"/>
<reference evidence="3" key="3">
    <citation type="submission" date="2011-03" db="EMBL/GenBank/DDBJ databases">
        <title>Annotation of Magnaporthe poae ATCC 64411.</title>
        <authorList>
            <person name="Ma L.-J."/>
            <person name="Dead R."/>
            <person name="Young S.K."/>
            <person name="Zeng Q."/>
            <person name="Gargeya S."/>
            <person name="Fitzgerald M."/>
            <person name="Haas B."/>
            <person name="Abouelleil A."/>
            <person name="Alvarado L."/>
            <person name="Arachchi H.M."/>
            <person name="Berlin A."/>
            <person name="Brown A."/>
            <person name="Chapman S.B."/>
            <person name="Chen Z."/>
            <person name="Dunbar C."/>
            <person name="Freedman E."/>
            <person name="Gearin G."/>
            <person name="Gellesch M."/>
            <person name="Goldberg J."/>
            <person name="Griggs A."/>
            <person name="Gujja S."/>
            <person name="Heiman D."/>
            <person name="Howarth C."/>
            <person name="Larson L."/>
            <person name="Lui A."/>
            <person name="MacDonald P.J.P."/>
            <person name="Mehta T."/>
            <person name="Montmayeur A."/>
            <person name="Murphy C."/>
            <person name="Neiman D."/>
            <person name="Pearson M."/>
            <person name="Priest M."/>
            <person name="Roberts A."/>
            <person name="Saif S."/>
            <person name="Shea T."/>
            <person name="Shenoy N."/>
            <person name="Sisk P."/>
            <person name="Stolte C."/>
            <person name="Sykes S."/>
            <person name="Yandava C."/>
            <person name="Wortman J."/>
            <person name="Nusbaum C."/>
            <person name="Birren B."/>
        </authorList>
    </citation>
    <scope>NUCLEOTIDE SEQUENCE</scope>
    <source>
        <strain evidence="3">ATCC 64411</strain>
    </source>
</reference>
<dbReference type="EnsemblFungi" id="MAPG_04953T0">
    <property type="protein sequence ID" value="MAPG_04953T0"/>
    <property type="gene ID" value="MAPG_04953"/>
</dbReference>
<evidence type="ECO:0000313" key="4">
    <source>
        <dbReference type="EnsemblFungi" id="MAPG_04953T0"/>
    </source>
</evidence>
<dbReference type="STRING" id="644358.A0A0C4DY44"/>
<reference evidence="4" key="4">
    <citation type="journal article" date="2015" name="G3 (Bethesda)">
        <title>Genome sequences of three phytopathogenic species of the Magnaporthaceae family of fungi.</title>
        <authorList>
            <person name="Okagaki L.H."/>
            <person name="Nunes C.C."/>
            <person name="Sailsbery J."/>
            <person name="Clay B."/>
            <person name="Brown D."/>
            <person name="John T."/>
            <person name="Oh Y."/>
            <person name="Young N."/>
            <person name="Fitzgerald M."/>
            <person name="Haas B.J."/>
            <person name="Zeng Q."/>
            <person name="Young S."/>
            <person name="Adiconis X."/>
            <person name="Fan L."/>
            <person name="Levin J.Z."/>
            <person name="Mitchell T.K."/>
            <person name="Okubara P.A."/>
            <person name="Farman M.L."/>
            <person name="Kohn L.M."/>
            <person name="Birren B."/>
            <person name="Ma L.-J."/>
            <person name="Dean R.A."/>
        </authorList>
    </citation>
    <scope>NUCLEOTIDE SEQUENCE</scope>
    <source>
        <strain evidence="4">ATCC 64411 / 73-15</strain>
    </source>
</reference>
<feature type="domain" description="DUF7888" evidence="2">
    <location>
        <begin position="64"/>
        <end position="197"/>
    </location>
</feature>
<dbReference type="VEuPathDB" id="FungiDB:MAPG_04953"/>
<evidence type="ECO:0000313" key="5">
    <source>
        <dbReference type="Proteomes" id="UP000011715"/>
    </source>
</evidence>
<proteinExistence type="predicted"/>
<keyword evidence="1" id="KW-0732">Signal</keyword>
<dbReference type="AlphaFoldDB" id="A0A0C4DY44"/>
<reference evidence="3" key="1">
    <citation type="submission" date="2010-05" db="EMBL/GenBank/DDBJ databases">
        <title>The Genome Sequence of Magnaporthe poae strain ATCC 64411.</title>
        <authorList>
            <consortium name="The Broad Institute Genome Sequencing Platform"/>
            <consortium name="Broad Institute Genome Sequencing Center for Infectious Disease"/>
            <person name="Ma L.-J."/>
            <person name="Dead R."/>
            <person name="Young S."/>
            <person name="Zeng Q."/>
            <person name="Koehrsen M."/>
            <person name="Alvarado L."/>
            <person name="Berlin A."/>
            <person name="Chapman S.B."/>
            <person name="Chen Z."/>
            <person name="Freedman E."/>
            <person name="Gellesch M."/>
            <person name="Goldberg J."/>
            <person name="Griggs A."/>
            <person name="Gujja S."/>
            <person name="Heilman E.R."/>
            <person name="Heiman D."/>
            <person name="Hepburn T."/>
            <person name="Howarth C."/>
            <person name="Jen D."/>
            <person name="Larson L."/>
            <person name="Mehta T."/>
            <person name="Neiman D."/>
            <person name="Pearson M."/>
            <person name="Roberts A."/>
            <person name="Saif S."/>
            <person name="Shea T."/>
            <person name="Shenoy N."/>
            <person name="Sisk P."/>
            <person name="Stolte C."/>
            <person name="Sykes S."/>
            <person name="Walk T."/>
            <person name="White J."/>
            <person name="Yandava C."/>
            <person name="Haas B."/>
            <person name="Nusbaum C."/>
            <person name="Birren B."/>
        </authorList>
    </citation>
    <scope>NUCLEOTIDE SEQUENCE</scope>
    <source>
        <strain evidence="3">ATCC 64411</strain>
    </source>
</reference>
<reference evidence="5" key="2">
    <citation type="submission" date="2010-05" db="EMBL/GenBank/DDBJ databases">
        <title>The genome sequence of Magnaporthe poae strain ATCC 64411.</title>
        <authorList>
            <person name="Ma L.-J."/>
            <person name="Dead R."/>
            <person name="Young S."/>
            <person name="Zeng Q."/>
            <person name="Koehrsen M."/>
            <person name="Alvarado L."/>
            <person name="Berlin A."/>
            <person name="Chapman S.B."/>
            <person name="Chen Z."/>
            <person name="Freedman E."/>
            <person name="Gellesch M."/>
            <person name="Goldberg J."/>
            <person name="Griggs A."/>
            <person name="Gujja S."/>
            <person name="Heilman E.R."/>
            <person name="Heiman D."/>
            <person name="Hepburn T."/>
            <person name="Howarth C."/>
            <person name="Jen D."/>
            <person name="Larson L."/>
            <person name="Mehta T."/>
            <person name="Neiman D."/>
            <person name="Pearson M."/>
            <person name="Roberts A."/>
            <person name="Saif S."/>
            <person name="Shea T."/>
            <person name="Shenoy N."/>
            <person name="Sisk P."/>
            <person name="Stolte C."/>
            <person name="Sykes S."/>
            <person name="Walk T."/>
            <person name="White J."/>
            <person name="Yandava C."/>
            <person name="Haas B."/>
            <person name="Nusbaum C."/>
            <person name="Birren B."/>
        </authorList>
    </citation>
    <scope>NUCLEOTIDE SEQUENCE [LARGE SCALE GENOMIC DNA]</scope>
    <source>
        <strain evidence="5">ATCC 64411 / 73-15</strain>
    </source>
</reference>
<protein>
    <recommendedName>
        <fullName evidence="2">DUF7888 domain-containing protein</fullName>
    </recommendedName>
</protein>
<dbReference type="InterPro" id="IPR057210">
    <property type="entry name" value="DUF7888"/>
</dbReference>
<dbReference type="EMBL" id="ADBL01001159">
    <property type="status" value="NOT_ANNOTATED_CDS"/>
    <property type="molecule type" value="Genomic_DNA"/>
</dbReference>
<dbReference type="Pfam" id="PF25411">
    <property type="entry name" value="DUF7888"/>
    <property type="match status" value="1"/>
</dbReference>
<evidence type="ECO:0000313" key="3">
    <source>
        <dbReference type="EMBL" id="KLU85934.1"/>
    </source>
</evidence>
<feature type="signal peptide" evidence="1">
    <location>
        <begin position="1"/>
        <end position="17"/>
    </location>
</feature>
<dbReference type="eggNOG" id="ENOG502SB2X">
    <property type="taxonomic scope" value="Eukaryota"/>
</dbReference>
<gene>
    <name evidence="3" type="ORF">MAPG_04953</name>
</gene>
<dbReference type="PANTHER" id="PTHR40845:SF1">
    <property type="match status" value="1"/>
</dbReference>